<dbReference type="PANTHER" id="PTHR42967">
    <property type="entry name" value="METAL DEPENDENT HYDROLASE"/>
    <property type="match status" value="1"/>
</dbReference>
<dbReference type="SUPFAM" id="SSF56281">
    <property type="entry name" value="Metallo-hydrolase/oxidoreductase"/>
    <property type="match status" value="1"/>
</dbReference>
<dbReference type="EMBL" id="CP058559">
    <property type="protein sequence ID" value="QNO14170.1"/>
    <property type="molecule type" value="Genomic_DNA"/>
</dbReference>
<accession>A0A7G9W658</accession>
<gene>
    <name evidence="1" type="ORF">HYG86_04985</name>
</gene>
<keyword evidence="1" id="KW-0378">Hydrolase</keyword>
<dbReference type="Proteomes" id="UP000516160">
    <property type="component" value="Chromosome"/>
</dbReference>
<dbReference type="PANTHER" id="PTHR42967:SF1">
    <property type="entry name" value="MBL FOLD METALLO-HYDROLASE"/>
    <property type="match status" value="1"/>
</dbReference>
<dbReference type="GO" id="GO:0016787">
    <property type="term" value="F:hydrolase activity"/>
    <property type="evidence" value="ECO:0007669"/>
    <property type="project" value="UniProtKB-KW"/>
</dbReference>
<evidence type="ECO:0000313" key="1">
    <source>
        <dbReference type="EMBL" id="QNO14170.1"/>
    </source>
</evidence>
<sequence>MGTVKNGSCKVRYLYNSGFVVETAEHVLIFDLCELSEFVNDDLVSDRKVIFFVTHNHSDHFDPHIYQWDCKDGVQYVIHRDVATSKDANILLVEADEQYSLEGIAVQTFGSTDRGVSFLVEVNGLSLFHSGDLNWWKWKNDSVEIQNKEESAYKSEVQKLKNTPLDIAFIPVDPRLDDYHDLAVKYFADTVTVNTIIPMHFRDVVQPVEDLSINWGKLGYSSKFVSLTKSGDSLDYKG</sequence>
<proteinExistence type="predicted"/>
<dbReference type="RefSeq" id="WP_213167825.1">
    <property type="nucleotide sequence ID" value="NZ_CP058559.1"/>
</dbReference>
<reference evidence="1 2" key="1">
    <citation type="submission" date="2020-07" db="EMBL/GenBank/DDBJ databases">
        <title>Alkalicella. sp. LB2 genome.</title>
        <authorList>
            <person name="Postec A."/>
            <person name="Quemeneur M."/>
        </authorList>
    </citation>
    <scope>NUCLEOTIDE SEQUENCE [LARGE SCALE GENOMIC DNA]</scope>
    <source>
        <strain evidence="1 2">LB2</strain>
    </source>
</reference>
<organism evidence="1 2">
    <name type="scientific">Alkalicella caledoniensis</name>
    <dbReference type="NCBI Taxonomy" id="2731377"/>
    <lineage>
        <taxon>Bacteria</taxon>
        <taxon>Bacillati</taxon>
        <taxon>Bacillota</taxon>
        <taxon>Clostridia</taxon>
        <taxon>Eubacteriales</taxon>
        <taxon>Proteinivoracaceae</taxon>
        <taxon>Alkalicella</taxon>
    </lineage>
</organism>
<name>A0A7G9W658_ALKCA</name>
<dbReference type="AlphaFoldDB" id="A0A7G9W658"/>
<evidence type="ECO:0000313" key="2">
    <source>
        <dbReference type="Proteomes" id="UP000516160"/>
    </source>
</evidence>
<protein>
    <submittedName>
        <fullName evidence="1">MBL fold metallo-hydrolase</fullName>
    </submittedName>
</protein>
<dbReference type="InterPro" id="IPR036866">
    <property type="entry name" value="RibonucZ/Hydroxyglut_hydro"/>
</dbReference>
<dbReference type="Gene3D" id="3.60.15.10">
    <property type="entry name" value="Ribonuclease Z/Hydroxyacylglutathione hydrolase-like"/>
    <property type="match status" value="1"/>
</dbReference>
<dbReference type="KEGG" id="acae:HYG86_04985"/>
<keyword evidence="2" id="KW-1185">Reference proteome</keyword>